<sequence>MQHRRSAGLALALGSAASFGVSGIVAASMLEAGWSSGAVTLVRIGGGAVALAAPTLWLLRGRWGAVLRSWKEVLVLGLMAVALCQLAFFSAVAYISPALALLIEFLGPVLLVGFGWATTRRVPPGLTLVGAAVAVVGLALVSGIGGDALHPLGVLLALGAAVGNAAYWTAASSTTTELPPVALAGLGLAVGALALGVAAAMGVLPIALNGAPVVLAGATVPVWVAVVILVLVATAAAYVLGILGARRLGQTLASFVGYAEPMFGILWTALLLALLPTPVQALGAAAIIGGVVLVKLGQARVPKHAVHATPVHPVAEQVPGAAPGD</sequence>
<organism evidence="4 5">
    <name type="scientific">Agrococcus terreus</name>
    <dbReference type="NCBI Taxonomy" id="574649"/>
    <lineage>
        <taxon>Bacteria</taxon>
        <taxon>Bacillati</taxon>
        <taxon>Actinomycetota</taxon>
        <taxon>Actinomycetes</taxon>
        <taxon>Micrococcales</taxon>
        <taxon>Microbacteriaceae</taxon>
        <taxon>Agrococcus</taxon>
    </lineage>
</organism>
<gene>
    <name evidence="4" type="ORF">GCM10010968_05490</name>
</gene>
<dbReference type="InterPro" id="IPR000620">
    <property type="entry name" value="EamA_dom"/>
</dbReference>
<feature type="transmembrane region" description="Helical" evidence="2">
    <location>
        <begin position="220"/>
        <end position="243"/>
    </location>
</feature>
<keyword evidence="5" id="KW-1185">Reference proteome</keyword>
<keyword evidence="2" id="KW-0812">Transmembrane</keyword>
<comment type="caution">
    <text evidence="4">The sequence shown here is derived from an EMBL/GenBank/DDBJ whole genome shotgun (WGS) entry which is preliminary data.</text>
</comment>
<feature type="transmembrane region" description="Helical" evidence="2">
    <location>
        <begin position="73"/>
        <end position="95"/>
    </location>
</feature>
<reference evidence="5" key="1">
    <citation type="journal article" date="2019" name="Int. J. Syst. Evol. Microbiol.">
        <title>The Global Catalogue of Microorganisms (GCM) 10K type strain sequencing project: providing services to taxonomists for standard genome sequencing and annotation.</title>
        <authorList>
            <consortium name="The Broad Institute Genomics Platform"/>
            <consortium name="The Broad Institute Genome Sequencing Center for Infectious Disease"/>
            <person name="Wu L."/>
            <person name="Ma J."/>
        </authorList>
    </citation>
    <scope>NUCLEOTIDE SEQUENCE [LARGE SCALE GENOMIC DNA]</scope>
    <source>
        <strain evidence="5">CGMCC 1.6960</strain>
    </source>
</reference>
<evidence type="ECO:0000256" key="1">
    <source>
        <dbReference type="ARBA" id="ARBA00007362"/>
    </source>
</evidence>
<keyword evidence="2" id="KW-0472">Membrane</keyword>
<dbReference type="SUPFAM" id="SSF103481">
    <property type="entry name" value="Multidrug resistance efflux transporter EmrE"/>
    <property type="match status" value="2"/>
</dbReference>
<feature type="transmembrane region" description="Helical" evidence="2">
    <location>
        <begin position="101"/>
        <end position="119"/>
    </location>
</feature>
<protein>
    <submittedName>
        <fullName evidence="4">Membrane protein</fullName>
    </submittedName>
</protein>
<feature type="domain" description="EamA" evidence="3">
    <location>
        <begin position="152"/>
        <end position="294"/>
    </location>
</feature>
<evidence type="ECO:0000313" key="5">
    <source>
        <dbReference type="Proteomes" id="UP000626982"/>
    </source>
</evidence>
<evidence type="ECO:0000259" key="3">
    <source>
        <dbReference type="Pfam" id="PF00892"/>
    </source>
</evidence>
<dbReference type="Pfam" id="PF00892">
    <property type="entry name" value="EamA"/>
    <property type="match status" value="2"/>
</dbReference>
<dbReference type="PANTHER" id="PTHR22911">
    <property type="entry name" value="ACYL-MALONYL CONDENSING ENZYME-RELATED"/>
    <property type="match status" value="1"/>
</dbReference>
<feature type="transmembrane region" description="Helical" evidence="2">
    <location>
        <begin position="126"/>
        <end position="146"/>
    </location>
</feature>
<dbReference type="RefSeq" id="WP_188715810.1">
    <property type="nucleotide sequence ID" value="NZ_BAABBD010000001.1"/>
</dbReference>
<comment type="similarity">
    <text evidence="1">Belongs to the EamA transporter family.</text>
</comment>
<name>A0ABQ2KE63_9MICO</name>
<feature type="transmembrane region" description="Helical" evidence="2">
    <location>
        <begin position="182"/>
        <end position="208"/>
    </location>
</feature>
<accession>A0ABQ2KE63</accession>
<keyword evidence="2" id="KW-1133">Transmembrane helix</keyword>
<dbReference type="Proteomes" id="UP000626982">
    <property type="component" value="Unassembled WGS sequence"/>
</dbReference>
<feature type="transmembrane region" description="Helical" evidence="2">
    <location>
        <begin position="281"/>
        <end position="297"/>
    </location>
</feature>
<dbReference type="PANTHER" id="PTHR22911:SF79">
    <property type="entry name" value="MOBA-LIKE NTP TRANSFERASE DOMAIN-CONTAINING PROTEIN"/>
    <property type="match status" value="1"/>
</dbReference>
<feature type="transmembrane region" description="Helical" evidence="2">
    <location>
        <begin position="152"/>
        <end position="170"/>
    </location>
</feature>
<feature type="transmembrane region" description="Helical" evidence="2">
    <location>
        <begin position="42"/>
        <end position="61"/>
    </location>
</feature>
<feature type="domain" description="EamA" evidence="3">
    <location>
        <begin position="8"/>
        <end position="142"/>
    </location>
</feature>
<feature type="transmembrane region" description="Helical" evidence="2">
    <location>
        <begin position="255"/>
        <end position="275"/>
    </location>
</feature>
<proteinExistence type="inferred from homology"/>
<evidence type="ECO:0000313" key="4">
    <source>
        <dbReference type="EMBL" id="GGN79026.1"/>
    </source>
</evidence>
<dbReference type="EMBL" id="BMLM01000001">
    <property type="protein sequence ID" value="GGN79026.1"/>
    <property type="molecule type" value="Genomic_DNA"/>
</dbReference>
<evidence type="ECO:0000256" key="2">
    <source>
        <dbReference type="SAM" id="Phobius"/>
    </source>
</evidence>
<dbReference type="InterPro" id="IPR037185">
    <property type="entry name" value="EmrE-like"/>
</dbReference>